<evidence type="ECO:0000313" key="1">
    <source>
        <dbReference type="EMBL" id="GIX94831.1"/>
    </source>
</evidence>
<gene>
    <name evidence="1" type="ORF">CDAR_503771</name>
</gene>
<dbReference type="Proteomes" id="UP001054837">
    <property type="component" value="Unassembled WGS sequence"/>
</dbReference>
<organism evidence="1 2">
    <name type="scientific">Caerostris darwini</name>
    <dbReference type="NCBI Taxonomy" id="1538125"/>
    <lineage>
        <taxon>Eukaryota</taxon>
        <taxon>Metazoa</taxon>
        <taxon>Ecdysozoa</taxon>
        <taxon>Arthropoda</taxon>
        <taxon>Chelicerata</taxon>
        <taxon>Arachnida</taxon>
        <taxon>Araneae</taxon>
        <taxon>Araneomorphae</taxon>
        <taxon>Entelegynae</taxon>
        <taxon>Araneoidea</taxon>
        <taxon>Araneidae</taxon>
        <taxon>Caerostris</taxon>
    </lineage>
</organism>
<sequence>MQESSTYQRAKIAHLTGANCCRKLPVASRNSTTSLVITTPLHHVCRDVSSLIARSLLKAVPICWAGRPTMRSYQPDNDWKRCVSFRRSRTDKSTFGDLSLLLQDLG</sequence>
<dbReference type="EMBL" id="BPLQ01002661">
    <property type="protein sequence ID" value="GIX94831.1"/>
    <property type="molecule type" value="Genomic_DNA"/>
</dbReference>
<keyword evidence="2" id="KW-1185">Reference proteome</keyword>
<protein>
    <submittedName>
        <fullName evidence="1">Uncharacterized protein</fullName>
    </submittedName>
</protein>
<accession>A0AAV4PCL1</accession>
<name>A0AAV4PCL1_9ARAC</name>
<proteinExistence type="predicted"/>
<evidence type="ECO:0000313" key="2">
    <source>
        <dbReference type="Proteomes" id="UP001054837"/>
    </source>
</evidence>
<dbReference type="AlphaFoldDB" id="A0AAV4PCL1"/>
<reference evidence="1 2" key="1">
    <citation type="submission" date="2021-06" db="EMBL/GenBank/DDBJ databases">
        <title>Caerostris darwini draft genome.</title>
        <authorList>
            <person name="Kono N."/>
            <person name="Arakawa K."/>
        </authorList>
    </citation>
    <scope>NUCLEOTIDE SEQUENCE [LARGE SCALE GENOMIC DNA]</scope>
</reference>
<comment type="caution">
    <text evidence="1">The sequence shown here is derived from an EMBL/GenBank/DDBJ whole genome shotgun (WGS) entry which is preliminary data.</text>
</comment>